<comment type="caution">
    <text evidence="2">The sequence shown here is derived from an EMBL/GenBank/DDBJ whole genome shotgun (WGS) entry which is preliminary data.</text>
</comment>
<name>A0ABY1QQJ2_9BACT</name>
<evidence type="ECO:0000313" key="3">
    <source>
        <dbReference type="Proteomes" id="UP001158067"/>
    </source>
</evidence>
<evidence type="ECO:0000313" key="2">
    <source>
        <dbReference type="EMBL" id="SMP75895.1"/>
    </source>
</evidence>
<sequence>MSIQQTIDPNGSAKRGIPPNSLPRVPFYVKILLPNIATSLVNCGYDSTSSFRFDT</sequence>
<dbReference type="Proteomes" id="UP001158067">
    <property type="component" value="Unassembled WGS sequence"/>
</dbReference>
<accession>A0ABY1QQJ2</accession>
<gene>
    <name evidence="2" type="ORF">SAMN06265222_12041</name>
</gene>
<organism evidence="2 3">
    <name type="scientific">Neorhodopirellula lusitana</name>
    <dbReference type="NCBI Taxonomy" id="445327"/>
    <lineage>
        <taxon>Bacteria</taxon>
        <taxon>Pseudomonadati</taxon>
        <taxon>Planctomycetota</taxon>
        <taxon>Planctomycetia</taxon>
        <taxon>Pirellulales</taxon>
        <taxon>Pirellulaceae</taxon>
        <taxon>Neorhodopirellula</taxon>
    </lineage>
</organism>
<proteinExistence type="predicted"/>
<feature type="region of interest" description="Disordered" evidence="1">
    <location>
        <begin position="1"/>
        <end position="20"/>
    </location>
</feature>
<keyword evidence="3" id="KW-1185">Reference proteome</keyword>
<reference evidence="2 3" key="1">
    <citation type="submission" date="2017-05" db="EMBL/GenBank/DDBJ databases">
        <authorList>
            <person name="Varghese N."/>
            <person name="Submissions S."/>
        </authorList>
    </citation>
    <scope>NUCLEOTIDE SEQUENCE [LARGE SCALE GENOMIC DNA]</scope>
    <source>
        <strain evidence="2 3">DSM 25457</strain>
    </source>
</reference>
<protein>
    <submittedName>
        <fullName evidence="2">Uncharacterized protein</fullName>
    </submittedName>
</protein>
<dbReference type="EMBL" id="FXUG01000020">
    <property type="protein sequence ID" value="SMP75895.1"/>
    <property type="molecule type" value="Genomic_DNA"/>
</dbReference>
<evidence type="ECO:0000256" key="1">
    <source>
        <dbReference type="SAM" id="MobiDB-lite"/>
    </source>
</evidence>